<dbReference type="SUPFAM" id="SSF88633">
    <property type="entry name" value="Positive stranded ssRNA viruses"/>
    <property type="match status" value="3"/>
</dbReference>
<evidence type="ECO:0000259" key="3">
    <source>
        <dbReference type="Pfam" id="PF11492"/>
    </source>
</evidence>
<dbReference type="InterPro" id="IPR029053">
    <property type="entry name" value="Viral_coat"/>
</dbReference>
<evidence type="ECO:0000313" key="4">
    <source>
        <dbReference type="EMBL" id="JAG71501.1"/>
    </source>
</evidence>
<protein>
    <submittedName>
        <fullName evidence="4">POLS protein</fullName>
    </submittedName>
</protein>
<dbReference type="InterPro" id="IPR024343">
    <property type="entry name" value="VP4_dicistrovir"/>
</dbReference>
<dbReference type="CDD" id="cd00205">
    <property type="entry name" value="rhv_like"/>
    <property type="match status" value="1"/>
</dbReference>
<name>A0A0C9QEN2_9HYME</name>
<feature type="domain" description="Capsid protein VP4 dicistrovirus" evidence="3">
    <location>
        <begin position="446"/>
        <end position="499"/>
    </location>
</feature>
<organism evidence="4">
    <name type="scientific">Fopius arisanus</name>
    <dbReference type="NCBI Taxonomy" id="64838"/>
    <lineage>
        <taxon>Eukaryota</taxon>
        <taxon>Metazoa</taxon>
        <taxon>Ecdysozoa</taxon>
        <taxon>Arthropoda</taxon>
        <taxon>Hexapoda</taxon>
        <taxon>Insecta</taxon>
        <taxon>Pterygota</taxon>
        <taxon>Neoptera</taxon>
        <taxon>Endopterygota</taxon>
        <taxon>Hymenoptera</taxon>
        <taxon>Apocrita</taxon>
        <taxon>Ichneumonoidea</taxon>
        <taxon>Braconidae</taxon>
        <taxon>Opiinae</taxon>
        <taxon>Fopius</taxon>
    </lineage>
</organism>
<dbReference type="InterPro" id="IPR033703">
    <property type="entry name" value="Rhv-like"/>
</dbReference>
<reference evidence="4" key="1">
    <citation type="submission" date="2015-01" db="EMBL/GenBank/DDBJ databases">
        <title>Transcriptome Assembly of Fopius arisanus.</title>
        <authorList>
            <person name="Geib S."/>
        </authorList>
    </citation>
    <scope>NUCLEOTIDE SEQUENCE</scope>
</reference>
<accession>A0A0C9QEN2</accession>
<dbReference type="EMBL" id="GBYB01001734">
    <property type="protein sequence ID" value="JAG71501.1"/>
    <property type="molecule type" value="Transcribed_RNA"/>
</dbReference>
<dbReference type="Pfam" id="PF11492">
    <property type="entry name" value="Dicistro_VP4"/>
    <property type="match status" value="1"/>
</dbReference>
<proteinExistence type="predicted"/>
<dbReference type="Gene3D" id="2.60.120.20">
    <property type="match status" value="3"/>
</dbReference>
<dbReference type="InterPro" id="IPR014872">
    <property type="entry name" value="Dicistrovirus_capsid-polyPr_C"/>
</dbReference>
<dbReference type="AlphaFoldDB" id="A0A0C9QEN2"/>
<evidence type="ECO:0000256" key="1">
    <source>
        <dbReference type="SAM" id="MobiDB-lite"/>
    </source>
</evidence>
<sequence>MTTIQQQRPSESDKINEEQGDMVINPTMIGNMAPTTYGDTVSFSSGGNLNAVHSREVSTSLQQMRVVTDAHHSVEQMLSRRVLFDKTCDFSDTLVEFGFLEQWLKNPMVKTLLAPYAMFTGTYCVAVVINSQPTQAGMALLAASPQRTTVTIDSHVSRNVPTAGMGATAKQCVPFLSGLQNVLINLASSSESVLRVPYVGSRAMNEMSHLIDTSFVYTNISALRSAASGGKLAVQFYGWMEDLVLYGTSTGEPTISPFVGIKSVGAEPPSGEVRLLRSTLMAFGNRTTYVGVRFESAIGGGWTTSKAETSPAAGAKWAEENFLELGSSGFLRTQGDDTWNSMVLSLPTTQTGWFSRPRSEVEKQLTVQSGLPFPVYDGTTVVPSLGNVFTALNGGRGLYVADEKIKSALLEYYREPMRARFQAGDSKGVRPGREKLAPSKESHEVGKEAEEEGIKISTVASAIGKVAGFAAKIPVLSDFALPVEWAANGVADVARFFGFSKPHVVEVEKPVVQRPFYHFAHGAGANTATKMSVNPDQGVQVVPLGPEKEDEMSLAFLTQRPGLYFNMEWKTTNVRGDCLFQDPMLPSRFYIAQKYTIANVDGSNIVKFNTHLSYLAELFMYYVGSLLITLNLGATKFHSGRLRFVFVPQMSLPTLANDAWPAAELKKIYSEQNKNYHMVMDVRDAMTFTFKTPFEPGQPVVPCEMGMCVTVPALFVFVEVPLVAMTNVSQSVDGWFSVSGGPGFRFVGPRISGTTKLLPFSDGVLSRPGQEGKPLRGRFQGYDSYTRTETSALAPAVVDMSGGLNETSSALAAQTMTCGDVVESLRMLMKRPSEALFVQSDRESIAYWYPWYNSTLTGEKYESETFLQRIRTLYRFSSGGLIVSGIGKAGTTTHRFKLADLTNSVPGGLQMLGRGATGFARLQKVGAEAWTTFSQIPHLCESLCRPELEGMWSFELPYYNQYDKTDNMLVHVAGNGTSFDYVSQFTPPVALCWIEGKETESLYLAAAEDYNCGYLNGPPITFVRPAL</sequence>
<feature type="region of interest" description="Disordered" evidence="1">
    <location>
        <begin position="423"/>
        <end position="449"/>
    </location>
</feature>
<feature type="domain" description="Dicistrovirus capsid-polyprotein C-terminal" evidence="2">
    <location>
        <begin position="814"/>
        <end position="1024"/>
    </location>
</feature>
<gene>
    <name evidence="4" type="primary">POLS</name>
    <name evidence="4" type="ORF">g.9546</name>
</gene>
<dbReference type="Pfam" id="PF08762">
    <property type="entry name" value="CRPV_capsid"/>
    <property type="match status" value="1"/>
</dbReference>
<feature type="compositionally biased region" description="Basic and acidic residues" evidence="1">
    <location>
        <begin position="427"/>
        <end position="449"/>
    </location>
</feature>
<evidence type="ECO:0000259" key="2">
    <source>
        <dbReference type="Pfam" id="PF08762"/>
    </source>
</evidence>